<dbReference type="EMBL" id="BDGU01000700">
    <property type="protein sequence ID" value="GAW08722.1"/>
    <property type="molecule type" value="Genomic_DNA"/>
</dbReference>
<gene>
    <name evidence="1" type="ORF">LENED_010802</name>
</gene>
<organism evidence="1 2">
    <name type="scientific">Lentinula edodes</name>
    <name type="common">Shiitake mushroom</name>
    <name type="synonym">Lentinus edodes</name>
    <dbReference type="NCBI Taxonomy" id="5353"/>
    <lineage>
        <taxon>Eukaryota</taxon>
        <taxon>Fungi</taxon>
        <taxon>Dikarya</taxon>
        <taxon>Basidiomycota</taxon>
        <taxon>Agaricomycotina</taxon>
        <taxon>Agaricomycetes</taxon>
        <taxon>Agaricomycetidae</taxon>
        <taxon>Agaricales</taxon>
        <taxon>Marasmiineae</taxon>
        <taxon>Omphalotaceae</taxon>
        <taxon>Lentinula</taxon>
    </lineage>
</organism>
<dbReference type="Proteomes" id="UP000188533">
    <property type="component" value="Unassembled WGS sequence"/>
</dbReference>
<keyword evidence="2" id="KW-1185">Reference proteome</keyword>
<dbReference type="AlphaFoldDB" id="A0A1Q3ENF5"/>
<comment type="caution">
    <text evidence="1">The sequence shown here is derived from an EMBL/GenBank/DDBJ whole genome shotgun (WGS) entry which is preliminary data.</text>
</comment>
<accession>A0A1Q3ENF5</accession>
<reference evidence="1 2" key="1">
    <citation type="submission" date="2016-08" db="EMBL/GenBank/DDBJ databases">
        <authorList>
            <consortium name="Lentinula edodes genome sequencing consortium"/>
            <person name="Sakamoto Y."/>
            <person name="Nakade K."/>
            <person name="Sato S."/>
            <person name="Yoshida Y."/>
            <person name="Miyazaki K."/>
            <person name="Natsume S."/>
            <person name="Konno N."/>
        </authorList>
    </citation>
    <scope>NUCLEOTIDE SEQUENCE [LARGE SCALE GENOMIC DNA]</scope>
    <source>
        <strain evidence="1 2">NBRC 111202</strain>
    </source>
</reference>
<evidence type="ECO:0000313" key="2">
    <source>
        <dbReference type="Proteomes" id="UP000188533"/>
    </source>
</evidence>
<name>A0A1Q3ENF5_LENED</name>
<proteinExistence type="predicted"/>
<evidence type="ECO:0000313" key="1">
    <source>
        <dbReference type="EMBL" id="GAW08722.1"/>
    </source>
</evidence>
<protein>
    <submittedName>
        <fullName evidence="1">Uncharacterized protein</fullName>
    </submittedName>
</protein>
<sequence length="212" mass="24324">MTSEAESMTRDHPAFARYFFREDFPSFKDMVQSLNSRSSEALKFNVQCADYGQRPCPPNQWITIDRSSSSIYTIYVCPNTFNFKVTLASKPFDSSENGWCRPPHLLKDYVPQARALLSRMIRIRFQMKGIKTGDYNENDVTLLTAAGHLKSKYTTLLAQWEQTHPHQQGSPPVRPSLNPESYVASIVEFFFTRKCGKDFDPQEIIRSSTKSS</sequence>
<reference evidence="1 2" key="2">
    <citation type="submission" date="2017-02" db="EMBL/GenBank/DDBJ databases">
        <title>A genome survey and senescence transcriptome analysis in Lentinula edodes.</title>
        <authorList>
            <person name="Sakamoto Y."/>
            <person name="Nakade K."/>
            <person name="Sato S."/>
            <person name="Yoshida Y."/>
            <person name="Miyazaki K."/>
            <person name="Natsume S."/>
            <person name="Konno N."/>
        </authorList>
    </citation>
    <scope>NUCLEOTIDE SEQUENCE [LARGE SCALE GENOMIC DNA]</scope>
    <source>
        <strain evidence="1 2">NBRC 111202</strain>
    </source>
</reference>